<dbReference type="Pfam" id="PF17765">
    <property type="entry name" value="MLTR_LBD"/>
    <property type="match status" value="1"/>
</dbReference>
<dbReference type="EMBL" id="BAAALR010000050">
    <property type="protein sequence ID" value="GAA1698198.1"/>
    <property type="molecule type" value="Genomic_DNA"/>
</dbReference>
<name>A0ABN2I441_9ACTN</name>
<dbReference type="PANTHER" id="PTHR35010:SF2">
    <property type="entry name" value="BLL4672 PROTEIN"/>
    <property type="match status" value="1"/>
</dbReference>
<dbReference type="InterPro" id="IPR041413">
    <property type="entry name" value="MLTR_LBD"/>
</dbReference>
<dbReference type="PANTHER" id="PTHR35010">
    <property type="entry name" value="BLL4672 PROTEIN-RELATED"/>
    <property type="match status" value="1"/>
</dbReference>
<reference evidence="3 4" key="1">
    <citation type="journal article" date="2019" name="Int. J. Syst. Evol. Microbiol.">
        <title>The Global Catalogue of Microorganisms (GCM) 10K type strain sequencing project: providing services to taxonomists for standard genome sequencing and annotation.</title>
        <authorList>
            <consortium name="The Broad Institute Genomics Platform"/>
            <consortium name="The Broad Institute Genome Sequencing Center for Infectious Disease"/>
            <person name="Wu L."/>
            <person name="Ma J."/>
        </authorList>
    </citation>
    <scope>NUCLEOTIDE SEQUENCE [LARGE SCALE GENOMIC DNA]</scope>
    <source>
        <strain evidence="3 4">JCM 13244</strain>
    </source>
</reference>
<organism evidence="3 4">
    <name type="scientific">Streptomyces yatensis</name>
    <dbReference type="NCBI Taxonomy" id="155177"/>
    <lineage>
        <taxon>Bacteria</taxon>
        <taxon>Bacillati</taxon>
        <taxon>Actinomycetota</taxon>
        <taxon>Actinomycetes</taxon>
        <taxon>Kitasatosporales</taxon>
        <taxon>Streptomycetaceae</taxon>
        <taxon>Streptomyces</taxon>
        <taxon>Streptomyces violaceusniger group</taxon>
    </lineage>
</organism>
<feature type="region of interest" description="Disordered" evidence="1">
    <location>
        <begin position="97"/>
        <end position="144"/>
    </location>
</feature>
<dbReference type="Gene3D" id="3.30.450.180">
    <property type="match status" value="1"/>
</dbReference>
<feature type="domain" description="MmyB-like transcription regulator ligand binding" evidence="2">
    <location>
        <begin position="2"/>
        <end position="93"/>
    </location>
</feature>
<dbReference type="Proteomes" id="UP001499947">
    <property type="component" value="Unassembled WGS sequence"/>
</dbReference>
<feature type="compositionally biased region" description="Basic and acidic residues" evidence="1">
    <location>
        <begin position="120"/>
        <end position="135"/>
    </location>
</feature>
<sequence>MANLRLEAGRHPDDALLNELIGEAVVKVPEFSAWWDSHRVAQCAHDTQHLHHPVVGELTLRHETLAFPADPDQAVCVYTAEPGSASAEALALLASWSAPTPSGTTTTPHPPPGPTAQPARSDRRAVRRATREKLSMSHATSSDAFRSTGDHLRLVWPQWQGAGAAVVKEFAPEFPLDVARRGYTIGTAVLEAVLPPHDGPTATVPVTMTDDGLEERDGIEAKTVVLQQLADALHVISDHNAARITTLGGECVVRVASFAELTRRYGDDLAASGGTNTQGDEPRVHAFDTALALARSVRHRYGPVFHDSVGNGTDTPRLKVA</sequence>
<comment type="caution">
    <text evidence="3">The sequence shown here is derived from an EMBL/GenBank/DDBJ whole genome shotgun (WGS) entry which is preliminary data.</text>
</comment>
<evidence type="ECO:0000313" key="4">
    <source>
        <dbReference type="Proteomes" id="UP001499947"/>
    </source>
</evidence>
<gene>
    <name evidence="3" type="ORF">GCM10009680_42980</name>
</gene>
<feature type="compositionally biased region" description="Low complexity" evidence="1">
    <location>
        <begin position="97"/>
        <end position="107"/>
    </location>
</feature>
<keyword evidence="4" id="KW-1185">Reference proteome</keyword>
<accession>A0ABN2I441</accession>
<evidence type="ECO:0000256" key="1">
    <source>
        <dbReference type="SAM" id="MobiDB-lite"/>
    </source>
</evidence>
<protein>
    <recommendedName>
        <fullName evidence="2">MmyB-like transcription regulator ligand binding domain-containing protein</fullName>
    </recommendedName>
</protein>
<proteinExistence type="predicted"/>
<evidence type="ECO:0000259" key="2">
    <source>
        <dbReference type="Pfam" id="PF17765"/>
    </source>
</evidence>
<evidence type="ECO:0000313" key="3">
    <source>
        <dbReference type="EMBL" id="GAA1698198.1"/>
    </source>
</evidence>